<organism evidence="1 2">
    <name type="scientific">Vibrio ulleungensis</name>
    <dbReference type="NCBI Taxonomy" id="2807619"/>
    <lineage>
        <taxon>Bacteria</taxon>
        <taxon>Pseudomonadati</taxon>
        <taxon>Pseudomonadota</taxon>
        <taxon>Gammaproteobacteria</taxon>
        <taxon>Vibrionales</taxon>
        <taxon>Vibrionaceae</taxon>
        <taxon>Vibrio</taxon>
    </lineage>
</organism>
<name>A0ABS2HFR9_9VIBR</name>
<dbReference type="Proteomes" id="UP000809621">
    <property type="component" value="Unassembled WGS sequence"/>
</dbReference>
<dbReference type="SUPFAM" id="SSF57652">
    <property type="entry name" value="HIPIP (high potential iron protein)"/>
    <property type="match status" value="1"/>
</dbReference>
<reference evidence="1 2" key="1">
    <citation type="submission" date="2021-02" db="EMBL/GenBank/DDBJ databases">
        <authorList>
            <person name="Park J.-S."/>
        </authorList>
    </citation>
    <scope>NUCLEOTIDE SEQUENCE [LARGE SCALE GENOMIC DNA]</scope>
    <source>
        <strain evidence="1 2">188UL20-2</strain>
    </source>
</reference>
<sequence length="55" mass="6190">MKKTPSTPRCGQCRQFTRSKQAQTDYCEAWDQPTVATQAVCGHFMPKTVAANLRD</sequence>
<dbReference type="RefSeq" id="WP_205156558.1">
    <property type="nucleotide sequence ID" value="NZ_JAFEUM010000001.1"/>
</dbReference>
<dbReference type="InterPro" id="IPR036369">
    <property type="entry name" value="HIPIP_sf"/>
</dbReference>
<evidence type="ECO:0000313" key="2">
    <source>
        <dbReference type="Proteomes" id="UP000809621"/>
    </source>
</evidence>
<keyword evidence="2" id="KW-1185">Reference proteome</keyword>
<evidence type="ECO:0000313" key="1">
    <source>
        <dbReference type="EMBL" id="MBM7034904.1"/>
    </source>
</evidence>
<accession>A0ABS2HFR9</accession>
<comment type="caution">
    <text evidence="1">The sequence shown here is derived from an EMBL/GenBank/DDBJ whole genome shotgun (WGS) entry which is preliminary data.</text>
</comment>
<protein>
    <submittedName>
        <fullName evidence="1">Uncharacterized protein</fullName>
    </submittedName>
</protein>
<gene>
    <name evidence="1" type="ORF">JQC93_00685</name>
</gene>
<proteinExistence type="predicted"/>
<dbReference type="EMBL" id="JAFEUM010000001">
    <property type="protein sequence ID" value="MBM7034904.1"/>
    <property type="molecule type" value="Genomic_DNA"/>
</dbReference>